<protein>
    <submittedName>
        <fullName evidence="1">Uncharacterized protein</fullName>
    </submittedName>
</protein>
<keyword evidence="2" id="KW-1185">Reference proteome</keyword>
<evidence type="ECO:0000313" key="1">
    <source>
        <dbReference type="EMBL" id="KAJ4019714.1"/>
    </source>
</evidence>
<name>A0A9W8PWF8_9HYPO</name>
<dbReference type="PANTHER" id="PTHR33112">
    <property type="entry name" value="DOMAIN PROTEIN, PUTATIVE-RELATED"/>
    <property type="match status" value="1"/>
</dbReference>
<proteinExistence type="predicted"/>
<dbReference type="EMBL" id="JAPDHF010000004">
    <property type="protein sequence ID" value="KAJ4019714.1"/>
    <property type="molecule type" value="Genomic_DNA"/>
</dbReference>
<organism evidence="1 2">
    <name type="scientific">Fusarium irregulare</name>
    <dbReference type="NCBI Taxonomy" id="2494466"/>
    <lineage>
        <taxon>Eukaryota</taxon>
        <taxon>Fungi</taxon>
        <taxon>Dikarya</taxon>
        <taxon>Ascomycota</taxon>
        <taxon>Pezizomycotina</taxon>
        <taxon>Sordariomycetes</taxon>
        <taxon>Hypocreomycetidae</taxon>
        <taxon>Hypocreales</taxon>
        <taxon>Nectriaceae</taxon>
        <taxon>Fusarium</taxon>
        <taxon>Fusarium incarnatum-equiseti species complex</taxon>
    </lineage>
</organism>
<dbReference type="Proteomes" id="UP001152130">
    <property type="component" value="Unassembled WGS sequence"/>
</dbReference>
<accession>A0A9W8PWF8</accession>
<dbReference type="OrthoDB" id="3789824at2759"/>
<gene>
    <name evidence="1" type="ORF">NW766_003472</name>
</gene>
<comment type="caution">
    <text evidence="1">The sequence shown here is derived from an EMBL/GenBank/DDBJ whole genome shotgun (WGS) entry which is preliminary data.</text>
</comment>
<dbReference type="PANTHER" id="PTHR33112:SF16">
    <property type="entry name" value="HETEROKARYON INCOMPATIBILITY DOMAIN-CONTAINING PROTEIN"/>
    <property type="match status" value="1"/>
</dbReference>
<sequence>MVYEEVSDFMPLFRNLQRQGKGASQVIRELYSFIEGCTGAKFTFAGDRLPALSGISALIQKYIPQKYGAGLWESAIPEGLAWLREADSAICWTDLVNSSGTRDDFQLKLPSWSWATSRGPVRFLSSLDTWETLLKVENWVVKSAGVDTSGQVLGAQLRVQGAFGLFDLSDFGLKHDVDPESRTRLLEHEGQVDYIRAAFMDAGVTTQWVSEACPCILVGTAYVPGSGRTDGVTGCALILEWTGSLQGGIKEY</sequence>
<reference evidence="1" key="1">
    <citation type="submission" date="2022-10" db="EMBL/GenBank/DDBJ databases">
        <title>Fusarium specimens isolated from Avocado Roots.</title>
        <authorList>
            <person name="Stajich J."/>
            <person name="Roper C."/>
            <person name="Heimlech-Rivalta G."/>
        </authorList>
    </citation>
    <scope>NUCLEOTIDE SEQUENCE</scope>
    <source>
        <strain evidence="1">CF00143</strain>
    </source>
</reference>
<dbReference type="AlphaFoldDB" id="A0A9W8PWF8"/>
<evidence type="ECO:0000313" key="2">
    <source>
        <dbReference type="Proteomes" id="UP001152130"/>
    </source>
</evidence>